<evidence type="ECO:0000313" key="1">
    <source>
        <dbReference type="EMBL" id="RNA00749.1"/>
    </source>
</evidence>
<comment type="caution">
    <text evidence="1">The sequence shown here is derived from an EMBL/GenBank/DDBJ whole genome shotgun (WGS) entry which is preliminary data.</text>
</comment>
<organism evidence="1 2">
    <name type="scientific">Brachionus plicatilis</name>
    <name type="common">Marine rotifer</name>
    <name type="synonym">Brachionus muelleri</name>
    <dbReference type="NCBI Taxonomy" id="10195"/>
    <lineage>
        <taxon>Eukaryota</taxon>
        <taxon>Metazoa</taxon>
        <taxon>Spiralia</taxon>
        <taxon>Gnathifera</taxon>
        <taxon>Rotifera</taxon>
        <taxon>Eurotatoria</taxon>
        <taxon>Monogononta</taxon>
        <taxon>Pseudotrocha</taxon>
        <taxon>Ploima</taxon>
        <taxon>Brachionidae</taxon>
        <taxon>Brachionus</taxon>
    </lineage>
</organism>
<evidence type="ECO:0000313" key="2">
    <source>
        <dbReference type="Proteomes" id="UP000276133"/>
    </source>
</evidence>
<dbReference type="SUPFAM" id="SSF52047">
    <property type="entry name" value="RNI-like"/>
    <property type="match status" value="1"/>
</dbReference>
<dbReference type="GO" id="GO:0019005">
    <property type="term" value="C:SCF ubiquitin ligase complex"/>
    <property type="evidence" value="ECO:0007669"/>
    <property type="project" value="TreeGrafter"/>
</dbReference>
<dbReference type="EMBL" id="REGN01009618">
    <property type="protein sequence ID" value="RNA00749.1"/>
    <property type="molecule type" value="Genomic_DNA"/>
</dbReference>
<sequence>MPPIKQPQDLKVFCISNLINNIELHWLKFQNGGQIDKSLDDPSTNFSRKKYFIGSFEQLNDKTVDQIIKTLYQSKNFNRNYLCLCLHGRLRSADLSFIKKISFFNPLICNFIGKNCINLTELNLSTLSEIPPKNLCTILNSMKNLKKLDLSHTKANLTVCQVLAAICPKLEYLNLENCKFIFDDCLDVLNTIPRPLFKYLNIDNVSLSDDKIEKSLELFKDLKFFLVSELVDRIWKLYREQHEENKNEDSNNFKQYSLETFYIDSDILLKEHHMEALVFTCPKIKFLRINCLSKNECLKYLNGFNNLSELTIANPSVLTLKFRGYFLDFIKSSGAKLKHLTLINLVDVNLQCIAKYCSNLIKLNVELIDYFDYHHNIDYYYVPCEDSDIEESEKYFLKNLDHLSVSNIFSKPDVIHYNVGKFKKHLIQLVSNGKLKTLHLAGLNELDDEFFRCMFSTHAPRACGFKFIHQSIKTIEFKGMNSIGPRLITNYLLNDEKNSLREVILTEFQHTKHPVPEKQSNLELLKLGLSSTIL</sequence>
<accession>A0A3M7PP36</accession>
<gene>
    <name evidence="1" type="ORF">BpHYR1_034956</name>
</gene>
<dbReference type="AlphaFoldDB" id="A0A3M7PP36"/>
<dbReference type="GO" id="GO:0031146">
    <property type="term" value="P:SCF-dependent proteasomal ubiquitin-dependent protein catabolic process"/>
    <property type="evidence" value="ECO:0007669"/>
    <property type="project" value="TreeGrafter"/>
</dbReference>
<protein>
    <submittedName>
        <fullName evidence="1">F-box LRR-repeat 4-like</fullName>
    </submittedName>
</protein>
<dbReference type="PANTHER" id="PTHR13318">
    <property type="entry name" value="PARTNER OF PAIRED, ISOFORM B-RELATED"/>
    <property type="match status" value="1"/>
</dbReference>
<dbReference type="Gene3D" id="3.80.10.10">
    <property type="entry name" value="Ribonuclease Inhibitor"/>
    <property type="match status" value="2"/>
</dbReference>
<dbReference type="InterPro" id="IPR032675">
    <property type="entry name" value="LRR_dom_sf"/>
</dbReference>
<name>A0A3M7PP36_BRAPC</name>
<proteinExistence type="predicted"/>
<reference evidence="1 2" key="1">
    <citation type="journal article" date="2018" name="Sci. Rep.">
        <title>Genomic signatures of local adaptation to the degree of environmental predictability in rotifers.</title>
        <authorList>
            <person name="Franch-Gras L."/>
            <person name="Hahn C."/>
            <person name="Garcia-Roger E.M."/>
            <person name="Carmona M.J."/>
            <person name="Serra M."/>
            <person name="Gomez A."/>
        </authorList>
    </citation>
    <scope>NUCLEOTIDE SEQUENCE [LARGE SCALE GENOMIC DNA]</scope>
    <source>
        <strain evidence="1">HYR1</strain>
    </source>
</reference>
<dbReference type="OrthoDB" id="16120at2759"/>
<keyword evidence="2" id="KW-1185">Reference proteome</keyword>
<dbReference type="STRING" id="10195.A0A3M7PP36"/>
<dbReference type="Proteomes" id="UP000276133">
    <property type="component" value="Unassembled WGS sequence"/>
</dbReference>